<name>A0A2C9W2S6_MANES</name>
<accession>A0A2C9W2S6</accession>
<reference evidence="1" key="1">
    <citation type="submission" date="2016-02" db="EMBL/GenBank/DDBJ databases">
        <title>WGS assembly of Manihot esculenta.</title>
        <authorList>
            <person name="Bredeson J.V."/>
            <person name="Prochnik S.E."/>
            <person name="Lyons J.B."/>
            <person name="Schmutz J."/>
            <person name="Grimwood J."/>
            <person name="Vrebalov J."/>
            <person name="Bart R.S."/>
            <person name="Amuge T."/>
            <person name="Ferguson M.E."/>
            <person name="Green R."/>
            <person name="Putnam N."/>
            <person name="Stites J."/>
            <person name="Rounsley S."/>
            <person name="Rokhsar D.S."/>
        </authorList>
    </citation>
    <scope>NUCLEOTIDE SEQUENCE [LARGE SCALE GENOMIC DNA]</scope>
    <source>
        <tissue evidence="1">Leaf</tissue>
    </source>
</reference>
<gene>
    <name evidence="1" type="ORF">MANES_04G156700</name>
</gene>
<dbReference type="AlphaFoldDB" id="A0A2C9W2S6"/>
<organism evidence="1">
    <name type="scientific">Manihot esculenta</name>
    <name type="common">Cassava</name>
    <name type="synonym">Jatropha manihot</name>
    <dbReference type="NCBI Taxonomy" id="3983"/>
    <lineage>
        <taxon>Eukaryota</taxon>
        <taxon>Viridiplantae</taxon>
        <taxon>Streptophyta</taxon>
        <taxon>Embryophyta</taxon>
        <taxon>Tracheophyta</taxon>
        <taxon>Spermatophyta</taxon>
        <taxon>Magnoliopsida</taxon>
        <taxon>eudicotyledons</taxon>
        <taxon>Gunneridae</taxon>
        <taxon>Pentapetalae</taxon>
        <taxon>rosids</taxon>
        <taxon>fabids</taxon>
        <taxon>Malpighiales</taxon>
        <taxon>Euphorbiaceae</taxon>
        <taxon>Crotonoideae</taxon>
        <taxon>Manihoteae</taxon>
        <taxon>Manihot</taxon>
    </lineage>
</organism>
<evidence type="ECO:0000313" key="1">
    <source>
        <dbReference type="EMBL" id="OAY53353.1"/>
    </source>
</evidence>
<dbReference type="EMBL" id="CM004390">
    <property type="protein sequence ID" value="OAY53353.1"/>
    <property type="molecule type" value="Genomic_DNA"/>
</dbReference>
<proteinExistence type="predicted"/>
<protein>
    <submittedName>
        <fullName evidence="1">Uncharacterized protein</fullName>
    </submittedName>
</protein>
<sequence length="37" mass="4468">MRVFRGSGNHFFSQIIKLSNKEKMDLENETHYIQKLK</sequence>